<proteinExistence type="predicted"/>
<dbReference type="Proteomes" id="UP000050501">
    <property type="component" value="Unassembled WGS sequence"/>
</dbReference>
<gene>
    <name evidence="5" type="primary">pstB</name>
    <name evidence="5" type="ORF">ADN01_03500</name>
</gene>
<dbReference type="STRING" id="229921.ADN01_03500"/>
<dbReference type="AlphaFoldDB" id="A0A0P6XYR2"/>
<dbReference type="PANTHER" id="PTHR43423:SF1">
    <property type="entry name" value="ABC TRANSPORTER I FAMILY MEMBER 17"/>
    <property type="match status" value="1"/>
</dbReference>
<comment type="caution">
    <text evidence="5">The sequence shown here is derived from an EMBL/GenBank/DDBJ whole genome shotgun (WGS) entry which is preliminary data.</text>
</comment>
<dbReference type="SMART" id="SM00382">
    <property type="entry name" value="AAA"/>
    <property type="match status" value="1"/>
</dbReference>
<dbReference type="InterPro" id="IPR003439">
    <property type="entry name" value="ABC_transporter-like_ATP-bd"/>
</dbReference>
<dbReference type="SUPFAM" id="SSF52540">
    <property type="entry name" value="P-loop containing nucleoside triphosphate hydrolases"/>
    <property type="match status" value="1"/>
</dbReference>
<dbReference type="EMBL" id="LGCM01000014">
    <property type="protein sequence ID" value="KPL89947.1"/>
    <property type="molecule type" value="Genomic_DNA"/>
</dbReference>
<dbReference type="PANTHER" id="PTHR43423">
    <property type="entry name" value="ABC TRANSPORTER I FAMILY MEMBER 17"/>
    <property type="match status" value="1"/>
</dbReference>
<dbReference type="PROSITE" id="PS50893">
    <property type="entry name" value="ABC_TRANSPORTER_2"/>
    <property type="match status" value="1"/>
</dbReference>
<evidence type="ECO:0000256" key="1">
    <source>
        <dbReference type="ARBA" id="ARBA00022448"/>
    </source>
</evidence>
<dbReference type="OrthoDB" id="9804199at2"/>
<dbReference type="GO" id="GO:0016887">
    <property type="term" value="F:ATP hydrolysis activity"/>
    <property type="evidence" value="ECO:0007669"/>
    <property type="project" value="InterPro"/>
</dbReference>
<dbReference type="InterPro" id="IPR005670">
    <property type="entry name" value="PstB-like"/>
</dbReference>
<feature type="domain" description="ABC transporter" evidence="4">
    <location>
        <begin position="4"/>
        <end position="246"/>
    </location>
</feature>
<dbReference type="GO" id="GO:0005524">
    <property type="term" value="F:ATP binding"/>
    <property type="evidence" value="ECO:0007669"/>
    <property type="project" value="UniProtKB-KW"/>
</dbReference>
<dbReference type="PROSITE" id="PS00211">
    <property type="entry name" value="ABC_TRANSPORTER_1"/>
    <property type="match status" value="1"/>
</dbReference>
<dbReference type="Gene3D" id="3.40.50.300">
    <property type="entry name" value="P-loop containing nucleotide triphosphate hydrolases"/>
    <property type="match status" value="1"/>
</dbReference>
<evidence type="ECO:0000256" key="2">
    <source>
        <dbReference type="ARBA" id="ARBA00022741"/>
    </source>
</evidence>
<keyword evidence="2" id="KW-0547">Nucleotide-binding</keyword>
<evidence type="ECO:0000313" key="5">
    <source>
        <dbReference type="EMBL" id="KPL89947.1"/>
    </source>
</evidence>
<name>A0A0P6XYR2_9CHLR</name>
<dbReference type="Pfam" id="PF00005">
    <property type="entry name" value="ABC_tran"/>
    <property type="match status" value="1"/>
</dbReference>
<keyword evidence="6" id="KW-1185">Reference proteome</keyword>
<dbReference type="GO" id="GO:0016020">
    <property type="term" value="C:membrane"/>
    <property type="evidence" value="ECO:0007669"/>
    <property type="project" value="InterPro"/>
</dbReference>
<evidence type="ECO:0000259" key="4">
    <source>
        <dbReference type="PROSITE" id="PS50893"/>
    </source>
</evidence>
<dbReference type="InterPro" id="IPR027417">
    <property type="entry name" value="P-loop_NTPase"/>
</dbReference>
<dbReference type="GO" id="GO:0005315">
    <property type="term" value="F:phosphate transmembrane transporter activity"/>
    <property type="evidence" value="ECO:0007669"/>
    <property type="project" value="InterPro"/>
</dbReference>
<keyword evidence="3 5" id="KW-0067">ATP-binding</keyword>
<keyword evidence="1" id="KW-0813">Transport</keyword>
<sequence>MDKIVIEHLSLNYSDGTESLKDVSLRIPANQITVLFGPAGGGKSTLLRCINRLNDLADVTMLSGRVLLNGVDVLDPHTNVTELRRRVGMVFSRPVPLPLSIYQNITYGLEIAGERRKARLDEAVERALRQVVLWDEVSDRLQDPAHALSGGQQQRLCIARVLALQPEVILLDEPTSALDPVSTFKIETTLRELRSELTIVLAPHSTQQAARIADTAAFFLAGELVEMQEGEKLFVNPKDPRTQDYIQGRFG</sequence>
<dbReference type="InterPro" id="IPR003593">
    <property type="entry name" value="AAA+_ATPase"/>
</dbReference>
<dbReference type="CDD" id="cd03260">
    <property type="entry name" value="ABC_PstB_phosphate_transporter"/>
    <property type="match status" value="1"/>
</dbReference>
<accession>A0A0P6XYR2</accession>
<dbReference type="PATRIC" id="fig|229921.5.peg.3083"/>
<evidence type="ECO:0000313" key="6">
    <source>
        <dbReference type="Proteomes" id="UP000050501"/>
    </source>
</evidence>
<dbReference type="InterPro" id="IPR017871">
    <property type="entry name" value="ABC_transporter-like_CS"/>
</dbReference>
<dbReference type="GO" id="GO:0035435">
    <property type="term" value="P:phosphate ion transmembrane transport"/>
    <property type="evidence" value="ECO:0007669"/>
    <property type="project" value="InterPro"/>
</dbReference>
<dbReference type="RefSeq" id="WP_062416876.1">
    <property type="nucleotide sequence ID" value="NZ_DF967974.1"/>
</dbReference>
<reference evidence="5 6" key="1">
    <citation type="submission" date="2015-07" db="EMBL/GenBank/DDBJ databases">
        <title>Genome sequence of Levilinea saccharolytica DSM 16555.</title>
        <authorList>
            <person name="Hemp J."/>
            <person name="Ward L.M."/>
            <person name="Pace L.A."/>
            <person name="Fischer W.W."/>
        </authorList>
    </citation>
    <scope>NUCLEOTIDE SEQUENCE [LARGE SCALE GENOMIC DNA]</scope>
    <source>
        <strain evidence="5 6">KIBI-1</strain>
    </source>
</reference>
<protein>
    <submittedName>
        <fullName evidence="5">Phosphate ABC transporter ATP-binding protein</fullName>
    </submittedName>
</protein>
<organism evidence="5 6">
    <name type="scientific">Levilinea saccharolytica</name>
    <dbReference type="NCBI Taxonomy" id="229921"/>
    <lineage>
        <taxon>Bacteria</taxon>
        <taxon>Bacillati</taxon>
        <taxon>Chloroflexota</taxon>
        <taxon>Anaerolineae</taxon>
        <taxon>Anaerolineales</taxon>
        <taxon>Anaerolineaceae</taxon>
        <taxon>Levilinea</taxon>
    </lineage>
</organism>
<evidence type="ECO:0000256" key="3">
    <source>
        <dbReference type="ARBA" id="ARBA00022840"/>
    </source>
</evidence>